<dbReference type="EMBL" id="FOWD01000069">
    <property type="protein sequence ID" value="SFO68317.1"/>
    <property type="molecule type" value="Genomic_DNA"/>
</dbReference>
<accession>A0A1I5J6E5</accession>
<protein>
    <submittedName>
        <fullName evidence="2">Putative intracellular protease/amidase</fullName>
    </submittedName>
</protein>
<dbReference type="InterPro" id="IPR029062">
    <property type="entry name" value="Class_I_gatase-like"/>
</dbReference>
<evidence type="ECO:0000313" key="2">
    <source>
        <dbReference type="EMBL" id="SFO68317.1"/>
    </source>
</evidence>
<dbReference type="InterPro" id="IPR002818">
    <property type="entry name" value="DJ-1/PfpI"/>
</dbReference>
<sequence>MKNKKTAILLFDLFSNYELSVALSILSQGKKQFDFFGLKDEVISEEDLHAKCTKILEEIVIEEYDSLLIPGCMDLEDIISSERILNFLRKFDSKDMIIASISSSPILLLKAGMLENRRFMAGVIKEELVDEGFTMEQMKNMVDIKELRENYDDIGPYIVDDNILTSVGCNFIQFGIQFGKMLSLDFQPGWYGVNL</sequence>
<dbReference type="SUPFAM" id="SSF52317">
    <property type="entry name" value="Class I glutamine amidotransferase-like"/>
    <property type="match status" value="1"/>
</dbReference>
<dbReference type="Gene3D" id="3.40.50.880">
    <property type="match status" value="1"/>
</dbReference>
<dbReference type="GO" id="GO:0006508">
    <property type="term" value="P:proteolysis"/>
    <property type="evidence" value="ECO:0007669"/>
    <property type="project" value="UniProtKB-KW"/>
</dbReference>
<dbReference type="STRING" id="1527.SAMN04489757_1696"/>
<name>A0A1I5J6E5_9FIRM</name>
<proteinExistence type="predicted"/>
<feature type="domain" description="DJ-1/PfpI" evidence="1">
    <location>
        <begin position="4"/>
        <end position="174"/>
    </location>
</feature>
<reference evidence="2 3" key="1">
    <citation type="submission" date="2016-10" db="EMBL/GenBank/DDBJ databases">
        <authorList>
            <person name="de Groot N.N."/>
        </authorList>
    </citation>
    <scope>NUCLEOTIDE SEQUENCE [LARGE SCALE GENOMIC DNA]</scope>
    <source>
        <strain evidence="2 3">DSM 1283</strain>
    </source>
</reference>
<keyword evidence="2" id="KW-0645">Protease</keyword>
<dbReference type="RefSeq" id="WP_170848101.1">
    <property type="nucleotide sequence ID" value="NZ_BAABFM010000054.1"/>
</dbReference>
<keyword evidence="3" id="KW-1185">Reference proteome</keyword>
<dbReference type="AlphaFoldDB" id="A0A1I5J6E5"/>
<evidence type="ECO:0000313" key="3">
    <source>
        <dbReference type="Proteomes" id="UP000198806"/>
    </source>
</evidence>
<dbReference type="Pfam" id="PF01965">
    <property type="entry name" value="DJ-1_PfpI"/>
    <property type="match status" value="1"/>
</dbReference>
<organism evidence="2 3">
    <name type="scientific">Anaerocolumna aminovalerica</name>
    <dbReference type="NCBI Taxonomy" id="1527"/>
    <lineage>
        <taxon>Bacteria</taxon>
        <taxon>Bacillati</taxon>
        <taxon>Bacillota</taxon>
        <taxon>Clostridia</taxon>
        <taxon>Lachnospirales</taxon>
        <taxon>Lachnospiraceae</taxon>
        <taxon>Anaerocolumna</taxon>
    </lineage>
</organism>
<dbReference type="GO" id="GO:0008233">
    <property type="term" value="F:peptidase activity"/>
    <property type="evidence" value="ECO:0007669"/>
    <property type="project" value="UniProtKB-KW"/>
</dbReference>
<evidence type="ECO:0000259" key="1">
    <source>
        <dbReference type="Pfam" id="PF01965"/>
    </source>
</evidence>
<keyword evidence="2" id="KW-0378">Hydrolase</keyword>
<dbReference type="Proteomes" id="UP000198806">
    <property type="component" value="Unassembled WGS sequence"/>
</dbReference>
<gene>
    <name evidence="2" type="ORF">SAMN04489757_1696</name>
</gene>